<reference evidence="3" key="2">
    <citation type="journal article" date="2008" name="Nucleic Acids Res.">
        <title>The rice annotation project database (RAP-DB): 2008 update.</title>
        <authorList>
            <consortium name="The rice annotation project (RAP)"/>
        </authorList>
    </citation>
    <scope>GENOME REANNOTATION</scope>
    <source>
        <strain evidence="3">cv. Nipponbare</strain>
    </source>
</reference>
<evidence type="ECO:0000256" key="1">
    <source>
        <dbReference type="SAM" id="MobiDB-lite"/>
    </source>
</evidence>
<gene>
    <name evidence="2" type="primary">OSJNBa0034E15.10</name>
</gene>
<reference evidence="3" key="1">
    <citation type="journal article" date="2005" name="Nature">
        <title>The map-based sequence of the rice genome.</title>
        <authorList>
            <consortium name="International rice genome sequencing project (IRGSP)"/>
            <person name="Matsumoto T."/>
            <person name="Wu J."/>
            <person name="Kanamori H."/>
            <person name="Katayose Y."/>
            <person name="Fujisawa M."/>
            <person name="Namiki N."/>
            <person name="Mizuno H."/>
            <person name="Yamamoto K."/>
            <person name="Antonio B.A."/>
            <person name="Baba T."/>
            <person name="Sakata K."/>
            <person name="Nagamura Y."/>
            <person name="Aoki H."/>
            <person name="Arikawa K."/>
            <person name="Arita K."/>
            <person name="Bito T."/>
            <person name="Chiden Y."/>
            <person name="Fujitsuka N."/>
            <person name="Fukunaka R."/>
            <person name="Hamada M."/>
            <person name="Harada C."/>
            <person name="Hayashi A."/>
            <person name="Hijishita S."/>
            <person name="Honda M."/>
            <person name="Hosokawa S."/>
            <person name="Ichikawa Y."/>
            <person name="Idonuma A."/>
            <person name="Iijima M."/>
            <person name="Ikeda M."/>
            <person name="Ikeno M."/>
            <person name="Ito K."/>
            <person name="Ito S."/>
            <person name="Ito T."/>
            <person name="Ito Y."/>
            <person name="Ito Y."/>
            <person name="Iwabuchi A."/>
            <person name="Kamiya K."/>
            <person name="Karasawa W."/>
            <person name="Kurita K."/>
            <person name="Katagiri S."/>
            <person name="Kikuta A."/>
            <person name="Kobayashi H."/>
            <person name="Kobayashi N."/>
            <person name="Machita K."/>
            <person name="Maehara T."/>
            <person name="Masukawa M."/>
            <person name="Mizubayashi T."/>
            <person name="Mukai Y."/>
            <person name="Nagasaki H."/>
            <person name="Nagata Y."/>
            <person name="Naito S."/>
            <person name="Nakashima M."/>
            <person name="Nakama Y."/>
            <person name="Nakamichi Y."/>
            <person name="Nakamura M."/>
            <person name="Meguro A."/>
            <person name="Negishi M."/>
            <person name="Ohta I."/>
            <person name="Ohta T."/>
            <person name="Okamoto M."/>
            <person name="Ono N."/>
            <person name="Saji S."/>
            <person name="Sakaguchi M."/>
            <person name="Sakai K."/>
            <person name="Shibata M."/>
            <person name="Shimokawa T."/>
            <person name="Song J."/>
            <person name="Takazaki Y."/>
            <person name="Terasawa K."/>
            <person name="Tsugane M."/>
            <person name="Tsuji K."/>
            <person name="Ueda S."/>
            <person name="Waki K."/>
            <person name="Yamagata H."/>
            <person name="Yamamoto M."/>
            <person name="Yamamoto S."/>
            <person name="Yamane H."/>
            <person name="Yoshiki S."/>
            <person name="Yoshihara R."/>
            <person name="Yukawa K."/>
            <person name="Zhong H."/>
            <person name="Yano M."/>
            <person name="Yuan Q."/>
            <person name="Ouyang S."/>
            <person name="Liu J."/>
            <person name="Jones K.M."/>
            <person name="Gansberger K."/>
            <person name="Moffat K."/>
            <person name="Hill J."/>
            <person name="Bera J."/>
            <person name="Fadrosh D."/>
            <person name="Jin S."/>
            <person name="Johri S."/>
            <person name="Kim M."/>
            <person name="Overton L."/>
            <person name="Reardon M."/>
            <person name="Tsitrin T."/>
            <person name="Vuong H."/>
            <person name="Weaver B."/>
            <person name="Ciecko A."/>
            <person name="Tallon L."/>
            <person name="Jackson J."/>
            <person name="Pai G."/>
            <person name="Aken S.V."/>
            <person name="Utterback T."/>
            <person name="Reidmuller S."/>
            <person name="Feldblyum T."/>
            <person name="Hsiao J."/>
            <person name="Zismann V."/>
            <person name="Iobst S."/>
            <person name="de Vazeille A.R."/>
            <person name="Buell C.R."/>
            <person name="Ying K."/>
            <person name="Li Y."/>
            <person name="Lu T."/>
            <person name="Huang Y."/>
            <person name="Zhao Q."/>
            <person name="Feng Q."/>
            <person name="Zhang L."/>
            <person name="Zhu J."/>
            <person name="Weng Q."/>
            <person name="Mu J."/>
            <person name="Lu Y."/>
            <person name="Fan D."/>
            <person name="Liu Y."/>
            <person name="Guan J."/>
            <person name="Zhang Y."/>
            <person name="Yu S."/>
            <person name="Liu X."/>
            <person name="Zhang Y."/>
            <person name="Hong G."/>
            <person name="Han B."/>
            <person name="Choisne N."/>
            <person name="Demange N."/>
            <person name="Orjeda G."/>
            <person name="Samain S."/>
            <person name="Cattolico L."/>
            <person name="Pelletier E."/>
            <person name="Couloux A."/>
            <person name="Segurens B."/>
            <person name="Wincker P."/>
            <person name="D'Hont A."/>
            <person name="Scarpelli C."/>
            <person name="Weissenbach J."/>
            <person name="Salanoubat M."/>
            <person name="Quetier F."/>
            <person name="Yu Y."/>
            <person name="Kim H.R."/>
            <person name="Rambo T."/>
            <person name="Currie J."/>
            <person name="Collura K."/>
            <person name="Luo M."/>
            <person name="Yang T."/>
            <person name="Ammiraju J.S.S."/>
            <person name="Engler F."/>
            <person name="Soderlund C."/>
            <person name="Wing R.A."/>
            <person name="Palmer L.E."/>
            <person name="de la Bastide M."/>
            <person name="Spiegel L."/>
            <person name="Nascimento L."/>
            <person name="Zutavern T."/>
            <person name="O'Shaughnessy A."/>
            <person name="Dike S."/>
            <person name="Dedhia N."/>
            <person name="Preston R."/>
            <person name="Balija V."/>
            <person name="McCombie W.R."/>
            <person name="Chow T."/>
            <person name="Chen H."/>
            <person name="Chung M."/>
            <person name="Chen C."/>
            <person name="Shaw J."/>
            <person name="Wu H."/>
            <person name="Hsiao K."/>
            <person name="Chao Y."/>
            <person name="Chu M."/>
            <person name="Cheng C."/>
            <person name="Hour A."/>
            <person name="Lee P."/>
            <person name="Lin S."/>
            <person name="Lin Y."/>
            <person name="Liou J."/>
            <person name="Liu S."/>
            <person name="Hsing Y."/>
            <person name="Raghuvanshi S."/>
            <person name="Mohanty A."/>
            <person name="Bharti A.K."/>
            <person name="Gaur A."/>
            <person name="Gupta V."/>
            <person name="Kumar D."/>
            <person name="Ravi V."/>
            <person name="Vij S."/>
            <person name="Kapur A."/>
            <person name="Khurana P."/>
            <person name="Khurana P."/>
            <person name="Khurana J.P."/>
            <person name="Tyagi A.K."/>
            <person name="Gaikwad K."/>
            <person name="Singh A."/>
            <person name="Dalal V."/>
            <person name="Srivastava S."/>
            <person name="Dixit A."/>
            <person name="Pal A.K."/>
            <person name="Ghazi I.A."/>
            <person name="Yadav M."/>
            <person name="Pandit A."/>
            <person name="Bhargava A."/>
            <person name="Sureshbabu K."/>
            <person name="Batra K."/>
            <person name="Sharma T.R."/>
            <person name="Mohapatra T."/>
            <person name="Singh N.K."/>
            <person name="Messing J."/>
            <person name="Nelson A.B."/>
            <person name="Fuks G."/>
            <person name="Kavchok S."/>
            <person name="Keizer G."/>
            <person name="Linton E."/>
            <person name="Llaca V."/>
            <person name="Song R."/>
            <person name="Tanyolac B."/>
            <person name="Young S."/>
            <person name="Ho-Il K."/>
            <person name="Hahn J.H."/>
            <person name="Sangsakoo G."/>
            <person name="Vanavichit A."/>
            <person name="de Mattos Luiz.A.T."/>
            <person name="Zimmer P.D."/>
            <person name="Malone G."/>
            <person name="Dellagostin O."/>
            <person name="de Oliveira A.C."/>
            <person name="Bevan M."/>
            <person name="Bancroft I."/>
            <person name="Minx P."/>
            <person name="Cordum H."/>
            <person name="Wilson R."/>
            <person name="Cheng Z."/>
            <person name="Jin W."/>
            <person name="Jiang J."/>
            <person name="Leong S.A."/>
            <person name="Iwama H."/>
            <person name="Gojobori T."/>
            <person name="Itoh T."/>
            <person name="Niimura Y."/>
            <person name="Fujii Y."/>
            <person name="Habara T."/>
            <person name="Sakai H."/>
            <person name="Sato Y."/>
            <person name="Wilson G."/>
            <person name="Kumar K."/>
            <person name="McCouch S."/>
            <person name="Juretic N."/>
            <person name="Hoen D."/>
            <person name="Wright S."/>
            <person name="Bruskiewich R."/>
            <person name="Bureau T."/>
            <person name="Miyao A."/>
            <person name="Hirochika H."/>
            <person name="Nishikawa T."/>
            <person name="Kadowaki K."/>
            <person name="Sugiura M."/>
            <person name="Burr B."/>
            <person name="Sasaki T."/>
        </authorList>
    </citation>
    <scope>NUCLEOTIDE SEQUENCE [LARGE SCALE GENOMIC DNA]</scope>
    <source>
        <strain evidence="3">cv. Nipponbare</strain>
    </source>
</reference>
<proteinExistence type="predicted"/>
<dbReference type="Proteomes" id="UP000000763">
    <property type="component" value="Chromosome 10"/>
</dbReference>
<dbReference type="EMBL" id="AC105377">
    <property type="protein sequence ID" value="AAN05395.1"/>
    <property type="molecule type" value="Genomic_DNA"/>
</dbReference>
<protein>
    <submittedName>
        <fullName evidence="2">Uncharacterized protein</fullName>
    </submittedName>
</protein>
<sequence length="72" mass="7577">MVTPGMEVAAPVTNAGGSTMGPQYKHGEEGKNKEMASPALEESGGARRRRPVACSDRSADDHGNLCDNVYTI</sequence>
<accession>Q8H7Z8</accession>
<evidence type="ECO:0000313" key="3">
    <source>
        <dbReference type="Proteomes" id="UP000000763"/>
    </source>
</evidence>
<dbReference type="AlphaFoldDB" id="Q8H7Z8"/>
<feature type="compositionally biased region" description="Basic and acidic residues" evidence="1">
    <location>
        <begin position="25"/>
        <end position="34"/>
    </location>
</feature>
<name>Q8H7Z8_ORYSJ</name>
<feature type="region of interest" description="Disordered" evidence="1">
    <location>
        <begin position="1"/>
        <end position="72"/>
    </location>
</feature>
<evidence type="ECO:0000313" key="2">
    <source>
        <dbReference type="EMBL" id="AAN05395.1"/>
    </source>
</evidence>
<organism evidence="2 3">
    <name type="scientific">Oryza sativa subsp. japonica</name>
    <name type="common">Rice</name>
    <dbReference type="NCBI Taxonomy" id="39947"/>
    <lineage>
        <taxon>Eukaryota</taxon>
        <taxon>Viridiplantae</taxon>
        <taxon>Streptophyta</taxon>
        <taxon>Embryophyta</taxon>
        <taxon>Tracheophyta</taxon>
        <taxon>Spermatophyta</taxon>
        <taxon>Magnoliopsida</taxon>
        <taxon>Liliopsida</taxon>
        <taxon>Poales</taxon>
        <taxon>Poaceae</taxon>
        <taxon>BOP clade</taxon>
        <taxon>Oryzoideae</taxon>
        <taxon>Oryzeae</taxon>
        <taxon>Oryzinae</taxon>
        <taxon>Oryza</taxon>
        <taxon>Oryza sativa</taxon>
    </lineage>
</organism>